<dbReference type="Proteomes" id="UP001597135">
    <property type="component" value="Unassembled WGS sequence"/>
</dbReference>
<protein>
    <submittedName>
        <fullName evidence="1">Uncharacterized protein</fullName>
    </submittedName>
</protein>
<proteinExistence type="predicted"/>
<gene>
    <name evidence="1" type="ORF">ACFQ4E_10425</name>
</gene>
<name>A0ABW3ZJB7_9RHOB</name>
<organism evidence="1 2">
    <name type="scientific">Litorisediminicola beolgyonensis</name>
    <dbReference type="NCBI Taxonomy" id="1173614"/>
    <lineage>
        <taxon>Bacteria</taxon>
        <taxon>Pseudomonadati</taxon>
        <taxon>Pseudomonadota</taxon>
        <taxon>Alphaproteobacteria</taxon>
        <taxon>Rhodobacterales</taxon>
        <taxon>Paracoccaceae</taxon>
        <taxon>Litorisediminicola</taxon>
    </lineage>
</organism>
<accession>A0ABW3ZJB7</accession>
<comment type="caution">
    <text evidence="1">The sequence shown here is derived from an EMBL/GenBank/DDBJ whole genome shotgun (WGS) entry which is preliminary data.</text>
</comment>
<reference evidence="2" key="1">
    <citation type="journal article" date="2019" name="Int. J. Syst. Evol. Microbiol.">
        <title>The Global Catalogue of Microorganisms (GCM) 10K type strain sequencing project: providing services to taxonomists for standard genome sequencing and annotation.</title>
        <authorList>
            <consortium name="The Broad Institute Genomics Platform"/>
            <consortium name="The Broad Institute Genome Sequencing Center for Infectious Disease"/>
            <person name="Wu L."/>
            <person name="Ma J."/>
        </authorList>
    </citation>
    <scope>NUCLEOTIDE SEQUENCE [LARGE SCALE GENOMIC DNA]</scope>
    <source>
        <strain evidence="2">CCUG 62953</strain>
    </source>
</reference>
<evidence type="ECO:0000313" key="2">
    <source>
        <dbReference type="Proteomes" id="UP001597135"/>
    </source>
</evidence>
<evidence type="ECO:0000313" key="1">
    <source>
        <dbReference type="EMBL" id="MFD1342835.1"/>
    </source>
</evidence>
<dbReference type="EMBL" id="JBHTMU010000016">
    <property type="protein sequence ID" value="MFD1342835.1"/>
    <property type="molecule type" value="Genomic_DNA"/>
</dbReference>
<dbReference type="RefSeq" id="WP_386803259.1">
    <property type="nucleotide sequence ID" value="NZ_JBHTMU010000016.1"/>
</dbReference>
<sequence length="53" mass="5553">MTADADGAVGVQEDSGRLFAGSDLSAEIDFSTERSGDFRESIAPDDGFLILAE</sequence>
<keyword evidence="2" id="KW-1185">Reference proteome</keyword>